<sequence>MLCSKKGRRLNGANVSQSQSSSRQMESLQHSAWVPFTLPGRSYLVKAAFSSTNYVILITDLVHMWSESHPDIDRRNTQLNPGIRAGTVSRIMSLLRESLEQQDPAIQYSVTMIESAAARRQGHGAESLLMQGHADPTSDGGADGGAAGFGDAALYVPASLNASLLAAGGLDDYDSAAGHRRSLASSSSTPSVVRPSEKCRFSFVTVSDKKFRFHWNFDCRLCPDSAALLYLHVIQPSLLLVRELTLKNEALSETLRLSNEDVRSLRSSQALAQRPKPTTEAQRQLFFNRQHLEQHSNPSDLVFGSQLRTVTPAAALAHPTTTPLYRQIMELLHPVASADQSTSMSTSSSSTGPAGAVAEAVVHESKLPEVVAQPDIPSTFADVDDDLLSVSQQPAVADVGARTASASTIPRRAREAPPQQQQVVAPPVDEVEEGLAEITRMREEKLRKKEAKERQEVAVNPRAKQRRLF</sequence>
<evidence type="ECO:0000256" key="3">
    <source>
        <dbReference type="ARBA" id="ARBA00023125"/>
    </source>
</evidence>
<keyword evidence="4" id="KW-0234">DNA repair</keyword>
<protein>
    <recommendedName>
        <fullName evidence="7">Non-homologous end-joining factor 1</fullName>
    </recommendedName>
</protein>
<comment type="similarity">
    <text evidence="6">Belongs to the XRCC4-XLF family. XLF subfamily.</text>
</comment>
<proteinExistence type="inferred from homology"/>
<keyword evidence="3" id="KW-0238">DNA-binding</keyword>
<reference evidence="11" key="1">
    <citation type="submission" date="2011-02" db="EMBL/GenBank/DDBJ databases">
        <title>The Genome Sequence of Capsaspora owczarzaki ATCC 30864.</title>
        <authorList>
            <person name="Russ C."/>
            <person name="Cuomo C."/>
            <person name="Burger G."/>
            <person name="Gray M.W."/>
            <person name="Holland P.W.H."/>
            <person name="King N."/>
            <person name="Lang F.B.F."/>
            <person name="Roger A.J."/>
            <person name="Ruiz-Trillo I."/>
            <person name="Young S.K."/>
            <person name="Zeng Q."/>
            <person name="Gargeya S."/>
            <person name="Alvarado L."/>
            <person name="Berlin A."/>
            <person name="Chapman S.B."/>
            <person name="Chen Z."/>
            <person name="Freedman E."/>
            <person name="Gellesch M."/>
            <person name="Goldberg J."/>
            <person name="Griggs A."/>
            <person name="Gujja S."/>
            <person name="Heilman E."/>
            <person name="Heiman D."/>
            <person name="Howarth C."/>
            <person name="Mehta T."/>
            <person name="Neiman D."/>
            <person name="Pearson M."/>
            <person name="Roberts A."/>
            <person name="Saif S."/>
            <person name="Shea T."/>
            <person name="Shenoy N."/>
            <person name="Sisk P."/>
            <person name="Stolte C."/>
            <person name="Sykes S."/>
            <person name="White J."/>
            <person name="Yandava C."/>
            <person name="Haas B."/>
            <person name="Nusbaum C."/>
            <person name="Birren B."/>
        </authorList>
    </citation>
    <scope>NUCLEOTIDE SEQUENCE</scope>
    <source>
        <strain evidence="11">ATCC 30864</strain>
    </source>
</reference>
<dbReference type="PANTHER" id="PTHR32235">
    <property type="entry name" value="NON-HOMOLOGOUS END-JOINING FACTOR 1"/>
    <property type="match status" value="1"/>
</dbReference>
<keyword evidence="2" id="KW-0227">DNA damage</keyword>
<evidence type="ECO:0000313" key="11">
    <source>
        <dbReference type="Proteomes" id="UP000008743"/>
    </source>
</evidence>
<dbReference type="InterPro" id="IPR038051">
    <property type="entry name" value="XRCC4-like_N_sf"/>
</dbReference>
<dbReference type="AlphaFoldDB" id="A0A0D2WP79"/>
<dbReference type="GO" id="GO:0006303">
    <property type="term" value="P:double-strand break repair via nonhomologous end joining"/>
    <property type="evidence" value="ECO:0007669"/>
    <property type="project" value="TreeGrafter"/>
</dbReference>
<feature type="region of interest" description="Disordered" evidence="8">
    <location>
        <begin position="401"/>
        <end position="427"/>
    </location>
</feature>
<feature type="domain" description="XLF-like N-terminal" evidence="9">
    <location>
        <begin position="33"/>
        <end position="107"/>
    </location>
</feature>
<dbReference type="Pfam" id="PF09302">
    <property type="entry name" value="XLF"/>
    <property type="match status" value="1"/>
</dbReference>
<evidence type="ECO:0000256" key="4">
    <source>
        <dbReference type="ARBA" id="ARBA00023204"/>
    </source>
</evidence>
<feature type="compositionally biased region" description="Basic and acidic residues" evidence="8">
    <location>
        <begin position="445"/>
        <end position="456"/>
    </location>
</feature>
<comment type="subcellular location">
    <subcellularLocation>
        <location evidence="1">Nucleus</location>
    </subcellularLocation>
</comment>
<keyword evidence="5" id="KW-0539">Nucleus</keyword>
<dbReference type="PANTHER" id="PTHR32235:SF1">
    <property type="entry name" value="NON-HOMOLOGOUS END-JOINING FACTOR 1"/>
    <property type="match status" value="1"/>
</dbReference>
<dbReference type="InParanoid" id="A0A0D2WP79"/>
<evidence type="ECO:0000256" key="6">
    <source>
        <dbReference type="ARBA" id="ARBA00025747"/>
    </source>
</evidence>
<evidence type="ECO:0000313" key="10">
    <source>
        <dbReference type="EMBL" id="KJE92413.1"/>
    </source>
</evidence>
<evidence type="ECO:0000256" key="2">
    <source>
        <dbReference type="ARBA" id="ARBA00022763"/>
    </source>
</evidence>
<dbReference type="OrthoDB" id="2155935at2759"/>
<accession>A0A0D2WP79</accession>
<dbReference type="GO" id="GO:0045027">
    <property type="term" value="F:DNA end binding"/>
    <property type="evidence" value="ECO:0007669"/>
    <property type="project" value="TreeGrafter"/>
</dbReference>
<name>A0A0D2WP79_CAPO3</name>
<feature type="region of interest" description="Disordered" evidence="8">
    <location>
        <begin position="445"/>
        <end position="469"/>
    </location>
</feature>
<evidence type="ECO:0000256" key="5">
    <source>
        <dbReference type="ARBA" id="ARBA00023242"/>
    </source>
</evidence>
<evidence type="ECO:0000256" key="1">
    <source>
        <dbReference type="ARBA" id="ARBA00004123"/>
    </source>
</evidence>
<feature type="region of interest" description="Disordered" evidence="8">
    <location>
        <begin position="1"/>
        <end position="24"/>
    </location>
</feature>
<dbReference type="Proteomes" id="UP000008743">
    <property type="component" value="Unassembled WGS sequence"/>
</dbReference>
<evidence type="ECO:0000256" key="7">
    <source>
        <dbReference type="ARBA" id="ARBA00044529"/>
    </source>
</evidence>
<gene>
    <name evidence="10" type="ORF">CAOG_003390</name>
</gene>
<dbReference type="InterPro" id="IPR052287">
    <property type="entry name" value="NHEJ_factor"/>
</dbReference>
<dbReference type="GO" id="GO:0032807">
    <property type="term" value="C:DNA ligase IV complex"/>
    <property type="evidence" value="ECO:0007669"/>
    <property type="project" value="TreeGrafter"/>
</dbReference>
<dbReference type="EMBL" id="KE346363">
    <property type="protein sequence ID" value="KJE92413.1"/>
    <property type="molecule type" value="Genomic_DNA"/>
</dbReference>
<organism evidence="10 11">
    <name type="scientific">Capsaspora owczarzaki (strain ATCC 30864)</name>
    <dbReference type="NCBI Taxonomy" id="595528"/>
    <lineage>
        <taxon>Eukaryota</taxon>
        <taxon>Filasterea</taxon>
        <taxon>Capsaspora</taxon>
    </lineage>
</organism>
<dbReference type="Gene3D" id="2.170.210.10">
    <property type="entry name" value="DNA double-strand break repair and VJ recombination XRCC4, N-terminal"/>
    <property type="match status" value="1"/>
</dbReference>
<dbReference type="CDD" id="cd22285">
    <property type="entry name" value="HD_XLF_N"/>
    <property type="match status" value="1"/>
</dbReference>
<evidence type="ECO:0000256" key="8">
    <source>
        <dbReference type="SAM" id="MobiDB-lite"/>
    </source>
</evidence>
<evidence type="ECO:0000259" key="9">
    <source>
        <dbReference type="Pfam" id="PF09302"/>
    </source>
</evidence>
<dbReference type="InterPro" id="IPR015381">
    <property type="entry name" value="XLF-like_N"/>
</dbReference>
<feature type="compositionally biased region" description="Low complexity" evidence="8">
    <location>
        <begin position="416"/>
        <end position="427"/>
    </location>
</feature>
<keyword evidence="11" id="KW-1185">Reference proteome</keyword>